<dbReference type="GO" id="GO:0046047">
    <property type="term" value="P:TTP catabolic process"/>
    <property type="evidence" value="ECO:0007669"/>
    <property type="project" value="TreeGrafter"/>
</dbReference>
<dbReference type="PANTHER" id="PTHR30522:SF0">
    <property type="entry name" value="NUCLEOSIDE TRIPHOSPHATE PYROPHOSPHOHYDROLASE"/>
    <property type="match status" value="1"/>
</dbReference>
<dbReference type="NCBIfam" id="TIGR00444">
    <property type="entry name" value="mazG"/>
    <property type="match status" value="1"/>
</dbReference>
<sequence length="332" mass="39370">MRDFFVTFYLNSKQETRNKKQETRNKKQETRNKKQETRNKKQETRNKKQETRNKKQETRNKKQETRNKKQETKMNSRKDQLQAFDRLLTIMDELRAQCPWDQKQTMQTLRHLTIEETYELGDAILENDLDEVKKELGDVLLHIVFYAKIGSETSDFDIADVCNEISEKLIFRHPHIYGDVEVADEEEVKRNWENLKLKEGKKSVLEGVPKSLPALVKASRIQEKVAGVGFDWEEPQQVFEKLQEELGELQHEINENNLEKIEAEFGDVLFSMINYARFLKVNPENALERTNKKFIKRFQYLEGKAKEIDKSLKDMTLEEMDIFWNEAKTSIG</sequence>
<protein>
    <recommendedName>
        <fullName evidence="4">Nucleoside triphosphate pyrophosphohydrolase</fullName>
        <ecNumber evidence="3">3.6.1.8</ecNumber>
    </recommendedName>
</protein>
<dbReference type="GO" id="GO:0046052">
    <property type="term" value="P:UTP catabolic process"/>
    <property type="evidence" value="ECO:0007669"/>
    <property type="project" value="TreeGrafter"/>
</dbReference>
<dbReference type="SUPFAM" id="SSF101386">
    <property type="entry name" value="all-alpha NTP pyrophosphatases"/>
    <property type="match status" value="2"/>
</dbReference>
<dbReference type="Pfam" id="PF03819">
    <property type="entry name" value="MazG"/>
    <property type="match status" value="2"/>
</dbReference>
<dbReference type="InterPro" id="IPR048015">
    <property type="entry name" value="NTP-PPase_MazG-like_N"/>
</dbReference>
<proteinExistence type="inferred from homology"/>
<evidence type="ECO:0000313" key="8">
    <source>
        <dbReference type="Proteomes" id="UP000006049"/>
    </source>
</evidence>
<dbReference type="PATRIC" id="fig|746697.3.peg.2329"/>
<dbReference type="PANTHER" id="PTHR30522">
    <property type="entry name" value="NUCLEOSIDE TRIPHOSPHATE PYROPHOSPHOHYDROLASE"/>
    <property type="match status" value="1"/>
</dbReference>
<feature type="compositionally biased region" description="Basic and acidic residues" evidence="5">
    <location>
        <begin position="14"/>
        <end position="78"/>
    </location>
</feature>
<evidence type="ECO:0000256" key="4">
    <source>
        <dbReference type="ARBA" id="ARBA00074799"/>
    </source>
</evidence>
<dbReference type="GO" id="GO:0047693">
    <property type="term" value="F:ATP diphosphatase activity"/>
    <property type="evidence" value="ECO:0007669"/>
    <property type="project" value="UniProtKB-EC"/>
</dbReference>
<dbReference type="FunFam" id="1.10.287.1080:FF:000003">
    <property type="entry name" value="Nucleoside triphosphate pyrophosphohydrolase"/>
    <property type="match status" value="1"/>
</dbReference>
<evidence type="ECO:0000313" key="7">
    <source>
        <dbReference type="EMBL" id="AFL81746.1"/>
    </source>
</evidence>
<dbReference type="GO" id="GO:0046081">
    <property type="term" value="P:dUTP catabolic process"/>
    <property type="evidence" value="ECO:0007669"/>
    <property type="project" value="TreeGrafter"/>
</dbReference>
<evidence type="ECO:0000256" key="1">
    <source>
        <dbReference type="ARBA" id="ARBA00052141"/>
    </source>
</evidence>
<dbReference type="GO" id="GO:0046061">
    <property type="term" value="P:dATP catabolic process"/>
    <property type="evidence" value="ECO:0007669"/>
    <property type="project" value="TreeGrafter"/>
</dbReference>
<organism evidence="7 8">
    <name type="scientific">Aequorivita sublithincola (strain DSM 14238 / LMG 21431 / ACAM 643 / 9-3)</name>
    <dbReference type="NCBI Taxonomy" id="746697"/>
    <lineage>
        <taxon>Bacteria</taxon>
        <taxon>Pseudomonadati</taxon>
        <taxon>Bacteroidota</taxon>
        <taxon>Flavobacteriia</taxon>
        <taxon>Flavobacteriales</taxon>
        <taxon>Flavobacteriaceae</taxon>
        <taxon>Aequorivita</taxon>
    </lineage>
</organism>
<gene>
    <name evidence="7" type="ordered locus">Aeqsu_2286</name>
</gene>
<dbReference type="InterPro" id="IPR011551">
    <property type="entry name" value="NTP_PyrPHydrolase_MazG"/>
</dbReference>
<dbReference type="FunFam" id="1.10.287.1080:FF:000001">
    <property type="entry name" value="Nucleoside triphosphate pyrophosphohydrolase"/>
    <property type="match status" value="1"/>
</dbReference>
<dbReference type="eggNOG" id="COG3956">
    <property type="taxonomic scope" value="Bacteria"/>
</dbReference>
<dbReference type="NCBIfam" id="NF007113">
    <property type="entry name" value="PRK09562.1"/>
    <property type="match status" value="1"/>
</dbReference>
<name>I3YXM8_AEQSU</name>
<dbReference type="HOGENOM" id="CLU_038356_0_1_10"/>
<accession>I3YXM8</accession>
<dbReference type="GO" id="GO:0046076">
    <property type="term" value="P:dTTP catabolic process"/>
    <property type="evidence" value="ECO:0007669"/>
    <property type="project" value="TreeGrafter"/>
</dbReference>
<dbReference type="EMBL" id="CP003280">
    <property type="protein sequence ID" value="AFL81746.1"/>
    <property type="molecule type" value="Genomic_DNA"/>
</dbReference>
<comment type="catalytic activity">
    <reaction evidence="1">
        <text>ATP + H2O = AMP + diphosphate + H(+)</text>
        <dbReference type="Rhea" id="RHEA:14245"/>
        <dbReference type="ChEBI" id="CHEBI:15377"/>
        <dbReference type="ChEBI" id="CHEBI:15378"/>
        <dbReference type="ChEBI" id="CHEBI:30616"/>
        <dbReference type="ChEBI" id="CHEBI:33019"/>
        <dbReference type="ChEBI" id="CHEBI:456215"/>
        <dbReference type="EC" id="3.6.1.8"/>
    </reaction>
</comment>
<evidence type="ECO:0000256" key="3">
    <source>
        <dbReference type="ARBA" id="ARBA00066372"/>
    </source>
</evidence>
<dbReference type="GO" id="GO:0006203">
    <property type="term" value="P:dGTP catabolic process"/>
    <property type="evidence" value="ECO:0007669"/>
    <property type="project" value="TreeGrafter"/>
</dbReference>
<feature type="domain" description="NTP pyrophosphohydrolase MazG-like" evidence="6">
    <location>
        <begin position="235"/>
        <end position="297"/>
    </location>
</feature>
<evidence type="ECO:0000259" key="6">
    <source>
        <dbReference type="Pfam" id="PF03819"/>
    </source>
</evidence>
<dbReference type="CDD" id="cd11529">
    <property type="entry name" value="NTP-PPase_MazG_Cterm"/>
    <property type="match status" value="1"/>
</dbReference>
<dbReference type="AlphaFoldDB" id="I3YXM8"/>
<comment type="similarity">
    <text evidence="2">Belongs to the nucleoside triphosphate pyrophosphohydrolase family.</text>
</comment>
<dbReference type="GO" id="GO:0006950">
    <property type="term" value="P:response to stress"/>
    <property type="evidence" value="ECO:0007669"/>
    <property type="project" value="UniProtKB-ARBA"/>
</dbReference>
<keyword evidence="8" id="KW-1185">Reference proteome</keyword>
<feature type="region of interest" description="Disordered" evidence="5">
    <location>
        <begin position="1"/>
        <end position="78"/>
    </location>
</feature>
<reference evidence="7 8" key="1">
    <citation type="submission" date="2012-06" db="EMBL/GenBank/DDBJ databases">
        <title>The complete genome of Aequorivita sublithincola DSM 14238.</title>
        <authorList>
            <consortium name="US DOE Joint Genome Institute (JGI-PGF)"/>
            <person name="Lucas S."/>
            <person name="Copeland A."/>
            <person name="Lapidus A."/>
            <person name="Goodwin L."/>
            <person name="Pitluck S."/>
            <person name="Peters L."/>
            <person name="Munk A.C.C."/>
            <person name="Kyrpides N."/>
            <person name="Mavromatis K."/>
            <person name="Pagani I."/>
            <person name="Ivanova N."/>
            <person name="Ovchinnikova G."/>
            <person name="Zeytun A."/>
            <person name="Detter J.C."/>
            <person name="Han C."/>
            <person name="Land M."/>
            <person name="Hauser L."/>
            <person name="Markowitz V."/>
            <person name="Cheng J.-F."/>
            <person name="Hugenholtz P."/>
            <person name="Woyke T."/>
            <person name="Wu D."/>
            <person name="Tindall B."/>
            <person name="Faehnrich R."/>
            <person name="Brambilla E."/>
            <person name="Klenk H.-P."/>
            <person name="Eisen J.A."/>
        </authorList>
    </citation>
    <scope>NUCLEOTIDE SEQUENCE [LARGE SCALE GENOMIC DNA]</scope>
    <source>
        <strain evidence="8">DSM 14238 / LMG 21431 / ACAM 643 / 9-3</strain>
    </source>
</reference>
<dbReference type="InterPro" id="IPR048011">
    <property type="entry name" value="NTP-PPase_MazG-like_C"/>
</dbReference>
<dbReference type="Gene3D" id="1.10.287.1080">
    <property type="entry name" value="MazG-like"/>
    <property type="match status" value="2"/>
</dbReference>
<feature type="domain" description="NTP pyrophosphohydrolase MazG-like" evidence="6">
    <location>
        <begin position="104"/>
        <end position="176"/>
    </location>
</feature>
<evidence type="ECO:0000256" key="2">
    <source>
        <dbReference type="ARBA" id="ARBA00061115"/>
    </source>
</evidence>
<dbReference type="InterPro" id="IPR004518">
    <property type="entry name" value="MazG-like_dom"/>
</dbReference>
<dbReference type="STRING" id="746697.Aeqsu_2286"/>
<evidence type="ECO:0000256" key="5">
    <source>
        <dbReference type="SAM" id="MobiDB-lite"/>
    </source>
</evidence>
<dbReference type="EC" id="3.6.1.8" evidence="3"/>
<dbReference type="CDD" id="cd11528">
    <property type="entry name" value="NTP-PPase_MazG_Nterm"/>
    <property type="match status" value="1"/>
</dbReference>
<dbReference type="Proteomes" id="UP000006049">
    <property type="component" value="Chromosome"/>
</dbReference>
<dbReference type="KEGG" id="asl:Aeqsu_2286"/>